<protein>
    <submittedName>
        <fullName evidence="1">Uncharacterized protein</fullName>
    </submittedName>
</protein>
<keyword evidence="2" id="KW-1185">Reference proteome</keyword>
<accession>A0A0U1L0B1</accession>
<organism evidence="1 2">
    <name type="scientific">Sporomusa ovata</name>
    <dbReference type="NCBI Taxonomy" id="2378"/>
    <lineage>
        <taxon>Bacteria</taxon>
        <taxon>Bacillati</taxon>
        <taxon>Bacillota</taxon>
        <taxon>Negativicutes</taxon>
        <taxon>Selenomonadales</taxon>
        <taxon>Sporomusaceae</taxon>
        <taxon>Sporomusa</taxon>
    </lineage>
</organism>
<gene>
    <name evidence="1" type="ORF">SpAn4DRAFT_2333</name>
</gene>
<proteinExistence type="predicted"/>
<evidence type="ECO:0000313" key="1">
    <source>
        <dbReference type="EMBL" id="CQR73101.1"/>
    </source>
</evidence>
<dbReference type="EMBL" id="CTRP01000012">
    <property type="protein sequence ID" value="CQR73101.1"/>
    <property type="molecule type" value="Genomic_DNA"/>
</dbReference>
<reference evidence="2" key="1">
    <citation type="submission" date="2015-03" db="EMBL/GenBank/DDBJ databases">
        <authorList>
            <person name="Nijsse Bart"/>
        </authorList>
    </citation>
    <scope>NUCLEOTIDE SEQUENCE [LARGE SCALE GENOMIC DNA]</scope>
</reference>
<dbReference type="AlphaFoldDB" id="A0A0U1L0B1"/>
<sequence>MSDYVDLDKAIKNMRVSQTTAIIFDFTCGNVLNNKTASTYEIIIEELVASGG</sequence>
<dbReference type="Proteomes" id="UP000049855">
    <property type="component" value="Unassembled WGS sequence"/>
</dbReference>
<name>A0A0U1L0B1_9FIRM</name>
<evidence type="ECO:0000313" key="2">
    <source>
        <dbReference type="Proteomes" id="UP000049855"/>
    </source>
</evidence>